<reference evidence="2 3" key="1">
    <citation type="journal article" date="2022" name="Int. J. Syst. Evol. Microbiol.">
        <title>Noviherbaspirillum aridicola sp. nov., isolated from an arid soil in Pakistan.</title>
        <authorList>
            <person name="Khan I.U."/>
            <person name="Saqib M."/>
            <person name="Amin A."/>
            <person name="Hussain F."/>
            <person name="Li L."/>
            <person name="Liu Y.H."/>
            <person name="Fang B.Z."/>
            <person name="Ahmed I."/>
            <person name="Li W.J."/>
        </authorList>
    </citation>
    <scope>NUCLEOTIDE SEQUENCE [LARGE SCALE GENOMIC DNA]</scope>
    <source>
        <strain evidence="2 3">NCCP-691</strain>
    </source>
</reference>
<feature type="transmembrane region" description="Helical" evidence="1">
    <location>
        <begin position="131"/>
        <end position="149"/>
    </location>
</feature>
<dbReference type="RefSeq" id="WP_220808431.1">
    <property type="nucleotide sequence ID" value="NZ_BPMK01000009.1"/>
</dbReference>
<name>A0ABQ4Q5G9_9BURK</name>
<feature type="transmembrane region" description="Helical" evidence="1">
    <location>
        <begin position="96"/>
        <end position="119"/>
    </location>
</feature>
<evidence type="ECO:0000313" key="2">
    <source>
        <dbReference type="EMBL" id="GIZ52271.1"/>
    </source>
</evidence>
<evidence type="ECO:0000256" key="1">
    <source>
        <dbReference type="SAM" id="Phobius"/>
    </source>
</evidence>
<organism evidence="2 3">
    <name type="scientific">Noviherbaspirillum aridicola</name>
    <dbReference type="NCBI Taxonomy" id="2849687"/>
    <lineage>
        <taxon>Bacteria</taxon>
        <taxon>Pseudomonadati</taxon>
        <taxon>Pseudomonadota</taxon>
        <taxon>Betaproteobacteria</taxon>
        <taxon>Burkholderiales</taxon>
        <taxon>Oxalobacteraceae</taxon>
        <taxon>Noviherbaspirillum</taxon>
    </lineage>
</organism>
<evidence type="ECO:0000313" key="3">
    <source>
        <dbReference type="Proteomes" id="UP000887222"/>
    </source>
</evidence>
<dbReference type="Pfam" id="PF10002">
    <property type="entry name" value="DUF2243"/>
    <property type="match status" value="1"/>
</dbReference>
<keyword evidence="1" id="KW-1133">Transmembrane helix</keyword>
<feature type="transmembrane region" description="Helical" evidence="1">
    <location>
        <begin position="161"/>
        <end position="181"/>
    </location>
</feature>
<gene>
    <name evidence="2" type="ORF">NCCP691_22850</name>
</gene>
<dbReference type="EMBL" id="BPMK01000009">
    <property type="protein sequence ID" value="GIZ52271.1"/>
    <property type="molecule type" value="Genomic_DNA"/>
</dbReference>
<accession>A0ABQ4Q5G9</accession>
<feature type="transmembrane region" description="Helical" evidence="1">
    <location>
        <begin position="232"/>
        <end position="253"/>
    </location>
</feature>
<feature type="transmembrane region" description="Helical" evidence="1">
    <location>
        <begin position="12"/>
        <end position="33"/>
    </location>
</feature>
<keyword evidence="1" id="KW-0812">Transmembrane</keyword>
<sequence length="255" mass="27246">MNVLRLQRFGGAGFLLGFAAGGFFDGILLHQILQWHHLLSGMGAPPFDDLRAQIVADGVFHALMYLIGAVGLWRLLRARAALATPEAGRELAGHALVGFGAWHMVDAILSHWLLGIHRIRMDVPNPLLWDLLWFALFGVLFIAAGLALLRRHSRVAPGLYAWAAPAAAVAVLAAALAAARAPEDAAVTVVMRPDVPATALLNQLREGERVVWRSASGDVWVLSGVGNAGWRLYGHGALLVSGTLLPAGCAAWTRT</sequence>
<comment type="caution">
    <text evidence="2">The sequence shown here is derived from an EMBL/GenBank/DDBJ whole genome shotgun (WGS) entry which is preliminary data.</text>
</comment>
<keyword evidence="1" id="KW-0472">Membrane</keyword>
<dbReference type="InterPro" id="IPR018719">
    <property type="entry name" value="DUF2243_membrane"/>
</dbReference>
<dbReference type="Proteomes" id="UP000887222">
    <property type="component" value="Unassembled WGS sequence"/>
</dbReference>
<keyword evidence="3" id="KW-1185">Reference proteome</keyword>
<protein>
    <recommendedName>
        <fullName evidence="4">DUF2243 domain-containing protein</fullName>
    </recommendedName>
</protein>
<proteinExistence type="predicted"/>
<feature type="transmembrane region" description="Helical" evidence="1">
    <location>
        <begin position="53"/>
        <end position="76"/>
    </location>
</feature>
<evidence type="ECO:0008006" key="4">
    <source>
        <dbReference type="Google" id="ProtNLM"/>
    </source>
</evidence>